<dbReference type="Gene3D" id="3.30.360.10">
    <property type="entry name" value="Dihydrodipicolinate Reductase, domain 2"/>
    <property type="match status" value="1"/>
</dbReference>
<dbReference type="EMBL" id="JBHTGR010000010">
    <property type="protein sequence ID" value="MFC7746826.1"/>
    <property type="molecule type" value="Genomic_DNA"/>
</dbReference>
<feature type="domain" description="Gfo/Idh/MocA-like oxidoreductase N-terminal" evidence="2">
    <location>
        <begin position="1"/>
        <end position="118"/>
    </location>
</feature>
<comment type="caution">
    <text evidence="4">The sequence shown here is derived from an EMBL/GenBank/DDBJ whole genome shotgun (WGS) entry which is preliminary data.</text>
</comment>
<dbReference type="SUPFAM" id="SSF51735">
    <property type="entry name" value="NAD(P)-binding Rossmann-fold domains"/>
    <property type="match status" value="1"/>
</dbReference>
<dbReference type="InterPro" id="IPR000683">
    <property type="entry name" value="Gfo/Idh/MocA-like_OxRdtase_N"/>
</dbReference>
<dbReference type="InterPro" id="IPR004104">
    <property type="entry name" value="Gfo/Idh/MocA-like_OxRdtase_C"/>
</dbReference>
<organism evidence="4 5">
    <name type="scientific">Lentibacillus kimchii</name>
    <dbReference type="NCBI Taxonomy" id="1542911"/>
    <lineage>
        <taxon>Bacteria</taxon>
        <taxon>Bacillati</taxon>
        <taxon>Bacillota</taxon>
        <taxon>Bacilli</taxon>
        <taxon>Bacillales</taxon>
        <taxon>Bacillaceae</taxon>
        <taxon>Lentibacillus</taxon>
    </lineage>
</organism>
<dbReference type="Proteomes" id="UP001596620">
    <property type="component" value="Unassembled WGS sequence"/>
</dbReference>
<evidence type="ECO:0000313" key="4">
    <source>
        <dbReference type="EMBL" id="MFC7746826.1"/>
    </source>
</evidence>
<dbReference type="InterPro" id="IPR036291">
    <property type="entry name" value="NAD(P)-bd_dom_sf"/>
</dbReference>
<gene>
    <name evidence="4" type="ORF">ACFQU8_06200</name>
</gene>
<protein>
    <submittedName>
        <fullName evidence="4">Gfo/Idh/MocA family protein</fullName>
    </submittedName>
</protein>
<accession>A0ABW2UW30</accession>
<name>A0ABW2UW30_9BACI</name>
<dbReference type="SUPFAM" id="SSF55347">
    <property type="entry name" value="Glyceraldehyde-3-phosphate dehydrogenase-like, C-terminal domain"/>
    <property type="match status" value="1"/>
</dbReference>
<dbReference type="InterPro" id="IPR051450">
    <property type="entry name" value="Gfo/Idh/MocA_Oxidoreductases"/>
</dbReference>
<keyword evidence="5" id="KW-1185">Reference proteome</keyword>
<evidence type="ECO:0000259" key="2">
    <source>
        <dbReference type="Pfam" id="PF01408"/>
    </source>
</evidence>
<evidence type="ECO:0000259" key="3">
    <source>
        <dbReference type="Pfam" id="PF02894"/>
    </source>
</evidence>
<dbReference type="Pfam" id="PF01408">
    <property type="entry name" value="GFO_IDH_MocA"/>
    <property type="match status" value="1"/>
</dbReference>
<comment type="similarity">
    <text evidence="1">Belongs to the Gfo/Idh/MocA family.</text>
</comment>
<dbReference type="Pfam" id="PF02894">
    <property type="entry name" value="GFO_IDH_MocA_C"/>
    <property type="match status" value="1"/>
</dbReference>
<sequence>MKVGVIGTGHMGQNHVQTYLAMNDVCQLVGIYDDDKQTKRDVAEYYRVQSFQSVDDLLGSVDAVSIAVPTERHYAIGLACVRRNVHMLMEKPLTNTVAEADDLIAKAHAKGVKLQTGHIELYNPFIQVLLELLESESIIGMSCHRVSPEESRLQNVNVVTDLMIHDIYIFNEWFSDSTLDFAAVGQVSGDTPKHAAVVLRTSQGETAQLTSSFMAGRKVRSIRILTKNGMIEADILHKEINVTRTFTEKTGQDPIPVSQTIQVGDAAQPLYLQLRDFLSCLKSDSEPSVTGEDGRRALAMANQITDAIVSRSTYH</sequence>
<dbReference type="PANTHER" id="PTHR43377:SF1">
    <property type="entry name" value="BILIVERDIN REDUCTASE A"/>
    <property type="match status" value="1"/>
</dbReference>
<proteinExistence type="inferred from homology"/>
<reference evidence="5" key="1">
    <citation type="journal article" date="2019" name="Int. J. Syst. Evol. Microbiol.">
        <title>The Global Catalogue of Microorganisms (GCM) 10K type strain sequencing project: providing services to taxonomists for standard genome sequencing and annotation.</title>
        <authorList>
            <consortium name="The Broad Institute Genomics Platform"/>
            <consortium name="The Broad Institute Genome Sequencing Center for Infectious Disease"/>
            <person name="Wu L."/>
            <person name="Ma J."/>
        </authorList>
    </citation>
    <scope>NUCLEOTIDE SEQUENCE [LARGE SCALE GENOMIC DNA]</scope>
    <source>
        <strain evidence="5">JCM 30234</strain>
    </source>
</reference>
<evidence type="ECO:0000256" key="1">
    <source>
        <dbReference type="ARBA" id="ARBA00010928"/>
    </source>
</evidence>
<feature type="domain" description="Gfo/Idh/MocA-like oxidoreductase C-terminal" evidence="3">
    <location>
        <begin position="158"/>
        <end position="308"/>
    </location>
</feature>
<dbReference type="PANTHER" id="PTHR43377">
    <property type="entry name" value="BILIVERDIN REDUCTASE A"/>
    <property type="match status" value="1"/>
</dbReference>
<dbReference type="RefSeq" id="WP_382358334.1">
    <property type="nucleotide sequence ID" value="NZ_JBHTGR010000010.1"/>
</dbReference>
<dbReference type="Gene3D" id="3.40.50.720">
    <property type="entry name" value="NAD(P)-binding Rossmann-like Domain"/>
    <property type="match status" value="1"/>
</dbReference>
<evidence type="ECO:0000313" key="5">
    <source>
        <dbReference type="Proteomes" id="UP001596620"/>
    </source>
</evidence>